<dbReference type="eggNOG" id="KOG3665">
    <property type="taxonomic scope" value="Eukaryota"/>
</dbReference>
<keyword evidence="2" id="KW-0833">Ubl conjugation pathway</keyword>
<dbReference type="Proteomes" id="UP000054560">
    <property type="component" value="Unassembled WGS sequence"/>
</dbReference>
<dbReference type="PANTHER" id="PTHR12904:SF23">
    <property type="entry name" value="PROTEIN ZER-1 HOMOLOG"/>
    <property type="match status" value="1"/>
</dbReference>
<evidence type="ECO:0000259" key="3">
    <source>
        <dbReference type="Pfam" id="PF22964"/>
    </source>
</evidence>
<reference evidence="4 5" key="1">
    <citation type="submission" date="2011-02" db="EMBL/GenBank/DDBJ databases">
        <title>The Genome Sequence of Sphaeroforma arctica JP610.</title>
        <authorList>
            <consortium name="The Broad Institute Genome Sequencing Platform"/>
            <person name="Russ C."/>
            <person name="Cuomo C."/>
            <person name="Young S.K."/>
            <person name="Zeng Q."/>
            <person name="Gargeya S."/>
            <person name="Alvarado L."/>
            <person name="Berlin A."/>
            <person name="Chapman S.B."/>
            <person name="Chen Z."/>
            <person name="Freedman E."/>
            <person name="Gellesch M."/>
            <person name="Goldberg J."/>
            <person name="Griggs A."/>
            <person name="Gujja S."/>
            <person name="Heilman E."/>
            <person name="Heiman D."/>
            <person name="Howarth C."/>
            <person name="Mehta T."/>
            <person name="Neiman D."/>
            <person name="Pearson M."/>
            <person name="Roberts A."/>
            <person name="Saif S."/>
            <person name="Shea T."/>
            <person name="Shenoy N."/>
            <person name="Sisk P."/>
            <person name="Stolte C."/>
            <person name="Sykes S."/>
            <person name="White J."/>
            <person name="Yandava C."/>
            <person name="Burger G."/>
            <person name="Gray M.W."/>
            <person name="Holland P.W.H."/>
            <person name="King N."/>
            <person name="Lang F.B.F."/>
            <person name="Roger A.J."/>
            <person name="Ruiz-Trillo I."/>
            <person name="Haas B."/>
            <person name="Nusbaum C."/>
            <person name="Birren B."/>
        </authorList>
    </citation>
    <scope>NUCLEOTIDE SEQUENCE [LARGE SCALE GENOMIC DNA]</scope>
    <source>
        <strain evidence="4 5">JP610</strain>
    </source>
</reference>
<dbReference type="InterPro" id="IPR016024">
    <property type="entry name" value="ARM-type_fold"/>
</dbReference>
<gene>
    <name evidence="4" type="ORF">SARC_10342</name>
</gene>
<dbReference type="RefSeq" id="XP_014151091.1">
    <property type="nucleotide sequence ID" value="XM_014295616.1"/>
</dbReference>
<dbReference type="Pfam" id="PF22964">
    <property type="entry name" value="ZER1-like_2nd"/>
    <property type="match status" value="1"/>
</dbReference>
<keyword evidence="5" id="KW-1185">Reference proteome</keyword>
<protein>
    <recommendedName>
        <fullName evidence="3">Protein zer-1 homolog-like C-terminal domain-containing protein</fullName>
    </recommendedName>
</protein>
<dbReference type="InterPro" id="IPR000225">
    <property type="entry name" value="Armadillo"/>
</dbReference>
<dbReference type="Gene3D" id="1.25.10.10">
    <property type="entry name" value="Leucine-rich Repeat Variant"/>
    <property type="match status" value="1"/>
</dbReference>
<dbReference type="PANTHER" id="PTHR12904">
    <property type="match status" value="1"/>
</dbReference>
<name>A0A0L0FK89_9EUKA</name>
<evidence type="ECO:0000256" key="1">
    <source>
        <dbReference type="ARBA" id="ARBA00022614"/>
    </source>
</evidence>
<evidence type="ECO:0000256" key="2">
    <source>
        <dbReference type="ARBA" id="ARBA00022786"/>
    </source>
</evidence>
<dbReference type="SUPFAM" id="SSF48371">
    <property type="entry name" value="ARM repeat"/>
    <property type="match status" value="1"/>
</dbReference>
<dbReference type="InterPro" id="IPR011989">
    <property type="entry name" value="ARM-like"/>
</dbReference>
<dbReference type="AlphaFoldDB" id="A0A0L0FK89"/>
<feature type="non-terminal residue" evidence="4">
    <location>
        <position position="1"/>
    </location>
</feature>
<evidence type="ECO:0000313" key="4">
    <source>
        <dbReference type="EMBL" id="KNC77189.1"/>
    </source>
</evidence>
<evidence type="ECO:0000313" key="5">
    <source>
        <dbReference type="Proteomes" id="UP000054560"/>
    </source>
</evidence>
<accession>A0A0L0FK89</accession>
<dbReference type="STRING" id="667725.A0A0L0FK89"/>
<dbReference type="GO" id="GO:0031462">
    <property type="term" value="C:Cul2-RING ubiquitin ligase complex"/>
    <property type="evidence" value="ECO:0007669"/>
    <property type="project" value="TreeGrafter"/>
</dbReference>
<dbReference type="InterPro" id="IPR051341">
    <property type="entry name" value="Zyg-11_UBL_adapter"/>
</dbReference>
<sequence length="413" mass="45470">DESRAALSTLCEVLQIHRLNSNVILTASVSIYQVTRPTITDQDPGLRQKLLGLLVRALGDHQACYQIQKNICLILCHFDLSELKPFIAQIPTLLLAGAIRHSDKERGGVLQRVAVGLTGNWVCLGVDYKTLLGDAGVVAYLVQLIGVGLDQDMQMATVIESVWGALWNITDEAPGNSALFLECGGLAMIVKTFEKFETESISENLLRNMLGLVGNVAEVPSLRHWLLSDVILKFLTNLLQRSRTHMDIEVGYNAAGILAHLCSETAPVWQQYNVQISRTSVLSTLNESVRSWDLRTERTIKYRSLVPIVDLALAGCPEAQAWAMWALVNLCSVYPSRYVPLLTSTSGCTHLKDIAGSSNAYTGVDYMSHSATAYVSFLSFTLNRLLCHYQRSGVPRSASSCSTERPNMLHCIS</sequence>
<feature type="domain" description="Protein zer-1 homolog-like C-terminal" evidence="3">
    <location>
        <begin position="17"/>
        <end position="372"/>
    </location>
</feature>
<dbReference type="OrthoDB" id="5783533at2759"/>
<keyword evidence="1" id="KW-0433">Leucine-rich repeat</keyword>
<organism evidence="4 5">
    <name type="scientific">Sphaeroforma arctica JP610</name>
    <dbReference type="NCBI Taxonomy" id="667725"/>
    <lineage>
        <taxon>Eukaryota</taxon>
        <taxon>Ichthyosporea</taxon>
        <taxon>Ichthyophonida</taxon>
        <taxon>Sphaeroforma</taxon>
    </lineage>
</organism>
<dbReference type="EMBL" id="KQ242810">
    <property type="protein sequence ID" value="KNC77189.1"/>
    <property type="molecule type" value="Genomic_DNA"/>
</dbReference>
<dbReference type="SMART" id="SM00185">
    <property type="entry name" value="ARM"/>
    <property type="match status" value="2"/>
</dbReference>
<dbReference type="InterPro" id="IPR055142">
    <property type="entry name" value="ZER1-like_C"/>
</dbReference>
<proteinExistence type="predicted"/>
<dbReference type="GeneID" id="25910846"/>